<dbReference type="AlphaFoldDB" id="A0A644TQG0"/>
<dbReference type="InterPro" id="IPR036390">
    <property type="entry name" value="WH_DNA-bd_sf"/>
</dbReference>
<dbReference type="Pfam" id="PF03466">
    <property type="entry name" value="LysR_substrate"/>
    <property type="match status" value="1"/>
</dbReference>
<comment type="caution">
    <text evidence="6">The sequence shown here is derived from an EMBL/GenBank/DDBJ whole genome shotgun (WGS) entry which is preliminary data.</text>
</comment>
<dbReference type="SUPFAM" id="SSF46785">
    <property type="entry name" value="Winged helix' DNA-binding domain"/>
    <property type="match status" value="1"/>
</dbReference>
<evidence type="ECO:0000259" key="5">
    <source>
        <dbReference type="PROSITE" id="PS50931"/>
    </source>
</evidence>
<dbReference type="EMBL" id="VSSQ01000039">
    <property type="protein sequence ID" value="MPL67901.1"/>
    <property type="molecule type" value="Genomic_DNA"/>
</dbReference>
<evidence type="ECO:0000256" key="3">
    <source>
        <dbReference type="ARBA" id="ARBA00023125"/>
    </source>
</evidence>
<dbReference type="Gene3D" id="3.40.190.290">
    <property type="match status" value="1"/>
</dbReference>
<gene>
    <name evidence="6" type="primary">cysL_4</name>
    <name evidence="6" type="ORF">SDC9_13604</name>
</gene>
<evidence type="ECO:0000256" key="1">
    <source>
        <dbReference type="ARBA" id="ARBA00009437"/>
    </source>
</evidence>
<keyword evidence="3" id="KW-0238">DNA-binding</keyword>
<organism evidence="6">
    <name type="scientific">bioreactor metagenome</name>
    <dbReference type="NCBI Taxonomy" id="1076179"/>
    <lineage>
        <taxon>unclassified sequences</taxon>
        <taxon>metagenomes</taxon>
        <taxon>ecological metagenomes</taxon>
    </lineage>
</organism>
<protein>
    <submittedName>
        <fullName evidence="6">HTH-type transcriptional regulator CysL</fullName>
    </submittedName>
</protein>
<sequence length="305" mass="34194">MIAGGVAMLDVQLKVFKIVVDKGSFSLAANELHMTQSSVSQQIQSLENYYDIKLFDRMHRKIMVTQAGMALYPYAVELERLYQESSKAIQGLKADIAGKLSIGCSLTIGEYFMPRILVAFSLAHPLVEASMDVFNTEQITAMAVDGRISLGFIEGHYEPLDALIDTKFAGDELVVIASPQHKHLMTRMSLVELMGARWVMREKDSGTRKIFEEFVTQHGLDPSQLKVVLEMGSTQAVKEAVKSGIGITAISRLTVENEIHSGELITIPLQEGDIPRKFTMIYHKERFQTHAVERFMSYVMENTKK</sequence>
<dbReference type="GO" id="GO:0003700">
    <property type="term" value="F:DNA-binding transcription factor activity"/>
    <property type="evidence" value="ECO:0007669"/>
    <property type="project" value="InterPro"/>
</dbReference>
<evidence type="ECO:0000313" key="6">
    <source>
        <dbReference type="EMBL" id="MPL67901.1"/>
    </source>
</evidence>
<dbReference type="PROSITE" id="PS50931">
    <property type="entry name" value="HTH_LYSR"/>
    <property type="match status" value="1"/>
</dbReference>
<dbReference type="Gene3D" id="1.10.10.10">
    <property type="entry name" value="Winged helix-like DNA-binding domain superfamily/Winged helix DNA-binding domain"/>
    <property type="match status" value="1"/>
</dbReference>
<keyword evidence="4" id="KW-0804">Transcription</keyword>
<accession>A0A644TQG0</accession>
<comment type="similarity">
    <text evidence="1">Belongs to the LysR transcriptional regulatory family.</text>
</comment>
<dbReference type="Pfam" id="PF00126">
    <property type="entry name" value="HTH_1"/>
    <property type="match status" value="1"/>
</dbReference>
<dbReference type="InterPro" id="IPR000847">
    <property type="entry name" value="LysR_HTH_N"/>
</dbReference>
<dbReference type="InterPro" id="IPR005119">
    <property type="entry name" value="LysR_subst-bd"/>
</dbReference>
<dbReference type="PANTHER" id="PTHR30126:SF39">
    <property type="entry name" value="HTH-TYPE TRANSCRIPTIONAL REGULATOR CYSL"/>
    <property type="match status" value="1"/>
</dbReference>
<dbReference type="SUPFAM" id="SSF53850">
    <property type="entry name" value="Periplasmic binding protein-like II"/>
    <property type="match status" value="1"/>
</dbReference>
<keyword evidence="2" id="KW-0805">Transcription regulation</keyword>
<evidence type="ECO:0000256" key="4">
    <source>
        <dbReference type="ARBA" id="ARBA00023163"/>
    </source>
</evidence>
<dbReference type="PRINTS" id="PR00039">
    <property type="entry name" value="HTHLYSR"/>
</dbReference>
<name>A0A644TQG0_9ZZZZ</name>
<dbReference type="FunFam" id="1.10.10.10:FF:000001">
    <property type="entry name" value="LysR family transcriptional regulator"/>
    <property type="match status" value="1"/>
</dbReference>
<feature type="domain" description="HTH lysR-type" evidence="5">
    <location>
        <begin position="12"/>
        <end position="65"/>
    </location>
</feature>
<proteinExistence type="inferred from homology"/>
<reference evidence="6" key="1">
    <citation type="submission" date="2019-08" db="EMBL/GenBank/DDBJ databases">
        <authorList>
            <person name="Kucharzyk K."/>
            <person name="Murdoch R.W."/>
            <person name="Higgins S."/>
            <person name="Loffler F."/>
        </authorList>
    </citation>
    <scope>NUCLEOTIDE SEQUENCE</scope>
</reference>
<dbReference type="CDD" id="cd08420">
    <property type="entry name" value="PBP2_CysL_like"/>
    <property type="match status" value="1"/>
</dbReference>
<dbReference type="InterPro" id="IPR036388">
    <property type="entry name" value="WH-like_DNA-bd_sf"/>
</dbReference>
<dbReference type="GO" id="GO:0000976">
    <property type="term" value="F:transcription cis-regulatory region binding"/>
    <property type="evidence" value="ECO:0007669"/>
    <property type="project" value="TreeGrafter"/>
</dbReference>
<dbReference type="PANTHER" id="PTHR30126">
    <property type="entry name" value="HTH-TYPE TRANSCRIPTIONAL REGULATOR"/>
    <property type="match status" value="1"/>
</dbReference>
<evidence type="ECO:0000256" key="2">
    <source>
        <dbReference type="ARBA" id="ARBA00023015"/>
    </source>
</evidence>